<dbReference type="InParanoid" id="A0A1Y2G475"/>
<feature type="compositionally biased region" description="Basic and acidic residues" evidence="1">
    <location>
        <begin position="193"/>
        <end position="202"/>
    </location>
</feature>
<comment type="caution">
    <text evidence="2">The sequence shown here is derived from an EMBL/GenBank/DDBJ whole genome shotgun (WGS) entry which is preliminary data.</text>
</comment>
<evidence type="ECO:0000313" key="2">
    <source>
        <dbReference type="EMBL" id="ORY92744.1"/>
    </source>
</evidence>
<proteinExistence type="predicted"/>
<reference evidence="2 3" key="1">
    <citation type="submission" date="2016-07" db="EMBL/GenBank/DDBJ databases">
        <title>Pervasive Adenine N6-methylation of Active Genes in Fungi.</title>
        <authorList>
            <consortium name="DOE Joint Genome Institute"/>
            <person name="Mondo S.J."/>
            <person name="Dannebaum R.O."/>
            <person name="Kuo R.C."/>
            <person name="Labutti K."/>
            <person name="Haridas S."/>
            <person name="Kuo A."/>
            <person name="Salamov A."/>
            <person name="Ahrendt S.R."/>
            <person name="Lipzen A."/>
            <person name="Sullivan W."/>
            <person name="Andreopoulos W.B."/>
            <person name="Clum A."/>
            <person name="Lindquist E."/>
            <person name="Daum C."/>
            <person name="Ramamoorthy G.K."/>
            <person name="Gryganskyi A."/>
            <person name="Culley D."/>
            <person name="Magnuson J.K."/>
            <person name="James T.Y."/>
            <person name="O'Malley M.A."/>
            <person name="Stajich J.E."/>
            <person name="Spatafora J.W."/>
            <person name="Visel A."/>
            <person name="Grigoriev I.V."/>
        </authorList>
    </citation>
    <scope>NUCLEOTIDE SEQUENCE [LARGE SCALE GENOMIC DNA]</scope>
    <source>
        <strain evidence="2 3">62-1032</strain>
    </source>
</reference>
<name>A0A1Y2G475_9BASI</name>
<protein>
    <submittedName>
        <fullName evidence="2">Uncharacterized protein</fullName>
    </submittedName>
</protein>
<feature type="compositionally biased region" description="Low complexity" evidence="1">
    <location>
        <begin position="155"/>
        <end position="187"/>
    </location>
</feature>
<sequence>MVRNYRTIPQEVEDAFFAHVFTGLIIPHTSSQPKVVVNINGGWIRDPVRRLAATKGGPGPVLVHDNQRKVARDLAKLASIGTARVEDVSAASRRTWTGWLAILDDGERGKAESTLEAERAIAVATLPSGGGLAPAVQPRAAPVPTPRAAPPPAPRSASKTQSARSSTTPASQTPAAETPEPEAGPSGLNRTAQDADFHDFPGHEVGIYSCS</sequence>
<dbReference type="Proteomes" id="UP000193467">
    <property type="component" value="Unassembled WGS sequence"/>
</dbReference>
<organism evidence="2 3">
    <name type="scientific">Leucosporidium creatinivorum</name>
    <dbReference type="NCBI Taxonomy" id="106004"/>
    <lineage>
        <taxon>Eukaryota</taxon>
        <taxon>Fungi</taxon>
        <taxon>Dikarya</taxon>
        <taxon>Basidiomycota</taxon>
        <taxon>Pucciniomycotina</taxon>
        <taxon>Microbotryomycetes</taxon>
        <taxon>Leucosporidiales</taxon>
        <taxon>Leucosporidium</taxon>
    </lineage>
</organism>
<dbReference type="EMBL" id="MCGR01000001">
    <property type="protein sequence ID" value="ORY92744.1"/>
    <property type="molecule type" value="Genomic_DNA"/>
</dbReference>
<accession>A0A1Y2G475</accession>
<evidence type="ECO:0000256" key="1">
    <source>
        <dbReference type="SAM" id="MobiDB-lite"/>
    </source>
</evidence>
<keyword evidence="3" id="KW-1185">Reference proteome</keyword>
<evidence type="ECO:0000313" key="3">
    <source>
        <dbReference type="Proteomes" id="UP000193467"/>
    </source>
</evidence>
<feature type="region of interest" description="Disordered" evidence="1">
    <location>
        <begin position="128"/>
        <end position="211"/>
    </location>
</feature>
<dbReference type="AlphaFoldDB" id="A0A1Y2G475"/>
<feature type="compositionally biased region" description="Pro residues" evidence="1">
    <location>
        <begin position="141"/>
        <end position="154"/>
    </location>
</feature>
<gene>
    <name evidence="2" type="ORF">BCR35DRAFT_298252</name>
</gene>